<evidence type="ECO:0000313" key="2">
    <source>
        <dbReference type="WBParaSite" id="L893_g15626.t1"/>
    </source>
</evidence>
<name>A0A1I7YF04_9BILA</name>
<dbReference type="AlphaFoldDB" id="A0A1I7YF04"/>
<sequence>MDSVPFTFCLDVMERLNANSWNYQLMEESLTGRWKAAAKRYVENVHNVDVFFNCRDGVWEYSTTVDQAYEDRSLDDLLAMNRRFVRCRAIYVHHAIHPIGYYTTCTKEEIFNRLIPFMVQQSRSFRTLSFHHSLSREDARTYFDLFRSCRGFGFQDLDLPYFGEETEQFLSACLEHNLKCLTLDTSWPQSQAVEDLILKFLSAGIMLTINERQDGASEAGLKLSPKILKAVLEAWDKAVNLSFFNVTAPWHDDLELILSIPLPPNVSRTEPKTNKHKSVVMWSKEDGSVLSCSLYWEEHFIRFRSPPYMPLEDLLKTDEILPLP</sequence>
<proteinExistence type="predicted"/>
<accession>A0A1I7YF04</accession>
<keyword evidence="1" id="KW-1185">Reference proteome</keyword>
<dbReference type="WBParaSite" id="L893_g15626.t1">
    <property type="protein sequence ID" value="L893_g15626.t1"/>
    <property type="gene ID" value="L893_g15626"/>
</dbReference>
<evidence type="ECO:0000313" key="1">
    <source>
        <dbReference type="Proteomes" id="UP000095287"/>
    </source>
</evidence>
<protein>
    <submittedName>
        <fullName evidence="2">Sugar phosphate phosphatase</fullName>
    </submittedName>
</protein>
<dbReference type="Proteomes" id="UP000095287">
    <property type="component" value="Unplaced"/>
</dbReference>
<organism evidence="1 2">
    <name type="scientific">Steinernema glaseri</name>
    <dbReference type="NCBI Taxonomy" id="37863"/>
    <lineage>
        <taxon>Eukaryota</taxon>
        <taxon>Metazoa</taxon>
        <taxon>Ecdysozoa</taxon>
        <taxon>Nematoda</taxon>
        <taxon>Chromadorea</taxon>
        <taxon>Rhabditida</taxon>
        <taxon>Tylenchina</taxon>
        <taxon>Panagrolaimomorpha</taxon>
        <taxon>Strongyloidoidea</taxon>
        <taxon>Steinernematidae</taxon>
        <taxon>Steinernema</taxon>
    </lineage>
</organism>
<reference evidence="2" key="1">
    <citation type="submission" date="2016-11" db="UniProtKB">
        <authorList>
            <consortium name="WormBaseParasite"/>
        </authorList>
    </citation>
    <scope>IDENTIFICATION</scope>
</reference>